<dbReference type="InterPro" id="IPR024079">
    <property type="entry name" value="MetalloPept_cat_dom_sf"/>
</dbReference>
<name>A0ABT9GF70_9GAMM</name>
<keyword evidence="2" id="KW-0482">Metalloprotease</keyword>
<accession>A0ABT9GF70</accession>
<keyword evidence="3" id="KW-1185">Reference proteome</keyword>
<dbReference type="GO" id="GO:0008237">
    <property type="term" value="F:metallopeptidase activity"/>
    <property type="evidence" value="ECO:0007669"/>
    <property type="project" value="UniProtKB-KW"/>
</dbReference>
<keyword evidence="2" id="KW-0645">Protease</keyword>
<protein>
    <submittedName>
        <fullName evidence="2">Zinc-dependent metalloprotease family protein</fullName>
    </submittedName>
</protein>
<dbReference type="EMBL" id="JASGWX010000008">
    <property type="protein sequence ID" value="MDP4484511.1"/>
    <property type="molecule type" value="Genomic_DNA"/>
</dbReference>
<sequence length="249" mass="26282">MKKVITTTALAAALCAASVAQAETIDIGIGILYTDQSAAATSNIDTKINQLIAFSNQVYSQNGVDITLRLAGKQNLGDYAVTPSEDWLDSVTNSSYVDGLRSDWKADMIAVLGTGQSAGNGLISCGLAWVGQGTNGNLYSSMSSRMYSITAIDCGATTFVHELGHNQGLAHSRKQGDTSGGVYVDGMGHGVQNEFASIMAYPHVYGSATQYDYFSNPNWSVNGIAFGITNQAYAIRTVTATKTSIANFK</sequence>
<dbReference type="Pfam" id="PF13582">
    <property type="entry name" value="Reprolysin_3"/>
    <property type="match status" value="1"/>
</dbReference>
<evidence type="ECO:0000313" key="3">
    <source>
        <dbReference type="Proteomes" id="UP001242314"/>
    </source>
</evidence>
<gene>
    <name evidence="2" type="ORF">QDH73_10860</name>
</gene>
<proteinExistence type="predicted"/>
<organism evidence="2 3">
    <name type="scientific">Pseudoalteromonas distincta</name>
    <dbReference type="NCBI Taxonomy" id="77608"/>
    <lineage>
        <taxon>Bacteria</taxon>
        <taxon>Pseudomonadati</taxon>
        <taxon>Pseudomonadota</taxon>
        <taxon>Gammaproteobacteria</taxon>
        <taxon>Alteromonadales</taxon>
        <taxon>Pseudoalteromonadaceae</taxon>
        <taxon>Pseudoalteromonas</taxon>
    </lineage>
</organism>
<dbReference type="SUPFAM" id="SSF55486">
    <property type="entry name" value="Metalloproteases ('zincins'), catalytic domain"/>
    <property type="match status" value="1"/>
</dbReference>
<comment type="caution">
    <text evidence="2">The sequence shown here is derived from an EMBL/GenBank/DDBJ whole genome shotgun (WGS) entry which is preliminary data.</text>
</comment>
<evidence type="ECO:0000256" key="1">
    <source>
        <dbReference type="SAM" id="SignalP"/>
    </source>
</evidence>
<evidence type="ECO:0000313" key="2">
    <source>
        <dbReference type="EMBL" id="MDP4484511.1"/>
    </source>
</evidence>
<dbReference type="Gene3D" id="3.40.390.10">
    <property type="entry name" value="Collagenase (Catalytic Domain)"/>
    <property type="match status" value="1"/>
</dbReference>
<feature type="chain" id="PRO_5047374604" evidence="1">
    <location>
        <begin position="23"/>
        <end position="249"/>
    </location>
</feature>
<dbReference type="Proteomes" id="UP001242314">
    <property type="component" value="Unassembled WGS sequence"/>
</dbReference>
<keyword evidence="1" id="KW-0732">Signal</keyword>
<dbReference type="RefSeq" id="WP_039488820.1">
    <property type="nucleotide sequence ID" value="NZ_JASGWX010000008.1"/>
</dbReference>
<reference evidence="2 3" key="1">
    <citation type="submission" date="2023-04" db="EMBL/GenBank/DDBJ databases">
        <title>Novel Pseudoalteromonas species isolated from Pacific coral.</title>
        <authorList>
            <person name="Videau P."/>
            <person name="Shlafstein M.D."/>
            <person name="Oline D.K."/>
            <person name="Strangman W.K."/>
            <person name="Hahnke R.L."/>
            <person name="Saw J.H."/>
            <person name="Ushijima B."/>
        </authorList>
    </citation>
    <scope>NUCLEOTIDE SEQUENCE [LARGE SCALE GENOMIC DNA]</scope>
    <source>
        <strain evidence="2 3">LMG 14908</strain>
    </source>
</reference>
<keyword evidence="2" id="KW-0378">Hydrolase</keyword>
<feature type="signal peptide" evidence="1">
    <location>
        <begin position="1"/>
        <end position="22"/>
    </location>
</feature>